<dbReference type="PRINTS" id="PR00727">
    <property type="entry name" value="LEADERPTASE"/>
</dbReference>
<reference evidence="9 10" key="1">
    <citation type="submission" date="2018-11" db="EMBL/GenBank/DDBJ databases">
        <authorList>
            <person name="Da X."/>
        </authorList>
    </citation>
    <scope>NUCLEOTIDE SEQUENCE [LARGE SCALE GENOMIC DNA]</scope>
    <source>
        <strain evidence="9 10">S14-144</strain>
    </source>
</reference>
<evidence type="ECO:0000256" key="7">
    <source>
        <dbReference type="RuleBase" id="RU362042"/>
    </source>
</evidence>
<gene>
    <name evidence="9" type="primary">lepB</name>
    <name evidence="9" type="ORF">EH165_06345</name>
</gene>
<dbReference type="InterPro" id="IPR019533">
    <property type="entry name" value="Peptidase_S26"/>
</dbReference>
<evidence type="ECO:0000313" key="10">
    <source>
        <dbReference type="Proteomes" id="UP000268084"/>
    </source>
</evidence>
<dbReference type="KEGG" id="nak:EH165_06345"/>
<feature type="domain" description="Peptidase S26" evidence="8">
    <location>
        <begin position="16"/>
        <end position="227"/>
    </location>
</feature>
<feature type="transmembrane region" description="Helical" evidence="7">
    <location>
        <begin position="12"/>
        <end position="35"/>
    </location>
</feature>
<keyword evidence="7" id="KW-0812">Transmembrane</keyword>
<evidence type="ECO:0000256" key="4">
    <source>
        <dbReference type="ARBA" id="ARBA00013208"/>
    </source>
</evidence>
<keyword evidence="7" id="KW-1133">Transmembrane helix</keyword>
<dbReference type="GO" id="GO:0006465">
    <property type="term" value="P:signal peptide processing"/>
    <property type="evidence" value="ECO:0007669"/>
    <property type="project" value="InterPro"/>
</dbReference>
<protein>
    <recommendedName>
        <fullName evidence="4 7">Signal peptidase I</fullName>
        <ecNumber evidence="4 7">3.4.21.89</ecNumber>
    </recommendedName>
</protein>
<dbReference type="EMBL" id="CP034170">
    <property type="protein sequence ID" value="AZI59443.1"/>
    <property type="molecule type" value="Genomic_DNA"/>
</dbReference>
<dbReference type="GO" id="GO:0009003">
    <property type="term" value="F:signal peptidase activity"/>
    <property type="evidence" value="ECO:0007669"/>
    <property type="project" value="UniProtKB-EC"/>
</dbReference>
<dbReference type="InterPro" id="IPR019758">
    <property type="entry name" value="Pept_S26A_signal_pept_1_CS"/>
</dbReference>
<organism evidence="9 10">
    <name type="scientific">Nakamurella antarctica</name>
    <dbReference type="NCBI Taxonomy" id="1902245"/>
    <lineage>
        <taxon>Bacteria</taxon>
        <taxon>Bacillati</taxon>
        <taxon>Actinomycetota</taxon>
        <taxon>Actinomycetes</taxon>
        <taxon>Nakamurellales</taxon>
        <taxon>Nakamurellaceae</taxon>
        <taxon>Nakamurella</taxon>
    </lineage>
</organism>
<dbReference type="GO" id="GO:0004252">
    <property type="term" value="F:serine-type endopeptidase activity"/>
    <property type="evidence" value="ECO:0007669"/>
    <property type="project" value="InterPro"/>
</dbReference>
<dbReference type="Pfam" id="PF10502">
    <property type="entry name" value="Peptidase_S26"/>
    <property type="match status" value="1"/>
</dbReference>
<evidence type="ECO:0000256" key="1">
    <source>
        <dbReference type="ARBA" id="ARBA00000677"/>
    </source>
</evidence>
<dbReference type="PROSITE" id="PS00761">
    <property type="entry name" value="SPASE_I_3"/>
    <property type="match status" value="1"/>
</dbReference>
<evidence type="ECO:0000256" key="2">
    <source>
        <dbReference type="ARBA" id="ARBA00004401"/>
    </source>
</evidence>
<accession>A0A3G8ZQ94</accession>
<dbReference type="Gene3D" id="2.10.109.10">
    <property type="entry name" value="Umud Fragment, subunit A"/>
    <property type="match status" value="1"/>
</dbReference>
<dbReference type="OrthoDB" id="9815782at2"/>
<keyword evidence="5 7" id="KW-0378">Hydrolase</keyword>
<keyword evidence="7" id="KW-0645">Protease</keyword>
<evidence type="ECO:0000256" key="5">
    <source>
        <dbReference type="ARBA" id="ARBA00022801"/>
    </source>
</evidence>
<dbReference type="InterPro" id="IPR036286">
    <property type="entry name" value="LexA/Signal_pep-like_sf"/>
</dbReference>
<dbReference type="InterPro" id="IPR000223">
    <property type="entry name" value="Pept_S26A_signal_pept_1"/>
</dbReference>
<dbReference type="AlphaFoldDB" id="A0A3G8ZQ94"/>
<evidence type="ECO:0000256" key="6">
    <source>
        <dbReference type="PIRSR" id="PIRSR600223-1"/>
    </source>
</evidence>
<comment type="catalytic activity">
    <reaction evidence="1 7">
        <text>Cleavage of hydrophobic, N-terminal signal or leader sequences from secreted and periplasmic proteins.</text>
        <dbReference type="EC" id="3.4.21.89"/>
    </reaction>
</comment>
<comment type="subcellular location">
    <subcellularLocation>
        <location evidence="2">Cell membrane</location>
        <topology evidence="2">Single-pass type II membrane protein</topology>
    </subcellularLocation>
    <subcellularLocation>
        <location evidence="7">Membrane</location>
        <topology evidence="7">Single-pass type II membrane protein</topology>
    </subcellularLocation>
</comment>
<feature type="active site" evidence="6">
    <location>
        <position position="45"/>
    </location>
</feature>
<comment type="similarity">
    <text evidence="3 7">Belongs to the peptidase S26 family.</text>
</comment>
<evidence type="ECO:0000259" key="8">
    <source>
        <dbReference type="Pfam" id="PF10502"/>
    </source>
</evidence>
<proteinExistence type="inferred from homology"/>
<dbReference type="NCBIfam" id="TIGR02227">
    <property type="entry name" value="sigpep_I_bact"/>
    <property type="match status" value="1"/>
</dbReference>
<dbReference type="PANTHER" id="PTHR43390">
    <property type="entry name" value="SIGNAL PEPTIDASE I"/>
    <property type="match status" value="1"/>
</dbReference>
<reference evidence="9 10" key="2">
    <citation type="submission" date="2018-12" db="EMBL/GenBank/DDBJ databases">
        <title>Nakamurella antarcticus sp. nov., isolated from Antarctica South Shetland Islands soil.</title>
        <authorList>
            <person name="Peng F."/>
        </authorList>
    </citation>
    <scope>NUCLEOTIDE SEQUENCE [LARGE SCALE GENOMIC DNA]</scope>
    <source>
        <strain evidence="9 10">S14-144</strain>
    </source>
</reference>
<keyword evidence="10" id="KW-1185">Reference proteome</keyword>
<dbReference type="GO" id="GO:0005886">
    <property type="term" value="C:plasma membrane"/>
    <property type="evidence" value="ECO:0007669"/>
    <property type="project" value="UniProtKB-SubCell"/>
</dbReference>
<dbReference type="PANTHER" id="PTHR43390:SF1">
    <property type="entry name" value="CHLOROPLAST PROCESSING PEPTIDASE"/>
    <property type="match status" value="1"/>
</dbReference>
<evidence type="ECO:0000313" key="9">
    <source>
        <dbReference type="EMBL" id="AZI59443.1"/>
    </source>
</evidence>
<dbReference type="SUPFAM" id="SSF51306">
    <property type="entry name" value="LexA/Signal peptidase"/>
    <property type="match status" value="1"/>
</dbReference>
<keyword evidence="7" id="KW-0472">Membrane</keyword>
<dbReference type="Proteomes" id="UP000268084">
    <property type="component" value="Chromosome"/>
</dbReference>
<name>A0A3G8ZQ94_9ACTN</name>
<dbReference type="EC" id="3.4.21.89" evidence="4 7"/>
<feature type="active site" evidence="6">
    <location>
        <position position="122"/>
    </location>
</feature>
<evidence type="ECO:0000256" key="3">
    <source>
        <dbReference type="ARBA" id="ARBA00009370"/>
    </source>
</evidence>
<sequence length="291" mass="31296">MERRKPGKKPRPFWIELPILLVIAFAMTFLIQTFFVKVYYIPSGSMEQTLHGATSGGDRVLVNKIVYDFADPSPGEVVVFSGPPTWAPEAAIGGATTWFGKFFESLGSVVGLAPPNEKDFVKRVIATAGQTVSCCDPQGHLMVDGKPLVEPYIYVDFEFTPGVLDCNSVTRSRRCFGPVTVPPDSLWVMGDHRSNSADSTFGCRTPGGVCQGPIPVGNVIGKAFVVVMPISRWQGIHSYDIQGQDQSSALSGPPPVPGSVGSLPLLAGLAGAALIRRKRLWPSRNSSGFLD</sequence>
<dbReference type="CDD" id="cd06530">
    <property type="entry name" value="S26_SPase_I"/>
    <property type="match status" value="1"/>
</dbReference>